<dbReference type="PIRSF" id="PIRSF000535">
    <property type="entry name" value="1PFK/6PFK/LacC"/>
    <property type="match status" value="1"/>
</dbReference>
<keyword evidence="9" id="KW-1185">Reference proteome</keyword>
<keyword evidence="5" id="KW-0067">ATP-binding</keyword>
<dbReference type="PANTHER" id="PTHR46566">
    <property type="entry name" value="1-PHOSPHOFRUCTOKINASE-RELATED"/>
    <property type="match status" value="1"/>
</dbReference>
<protein>
    <submittedName>
        <fullName evidence="8">Tagatose 6-phosphate kinase</fullName>
    </submittedName>
</protein>
<dbReference type="PANTHER" id="PTHR46566:SF2">
    <property type="entry name" value="ATP-DEPENDENT 6-PHOSPHOFRUCTOKINASE ISOZYME 2"/>
    <property type="match status" value="1"/>
</dbReference>
<comment type="similarity">
    <text evidence="1">Belongs to the carbohydrate kinase PfkB family.</text>
</comment>
<gene>
    <name evidence="8" type="ORF">SAMN04488033_101163</name>
</gene>
<evidence type="ECO:0000313" key="8">
    <source>
        <dbReference type="EMBL" id="SFF58934.1"/>
    </source>
</evidence>
<evidence type="ECO:0000313" key="9">
    <source>
        <dbReference type="Proteomes" id="UP000199116"/>
    </source>
</evidence>
<dbReference type="EMBL" id="FOOH01000001">
    <property type="protein sequence ID" value="SFF58934.1"/>
    <property type="molecule type" value="Genomic_DNA"/>
</dbReference>
<proteinExistence type="inferred from homology"/>
<evidence type="ECO:0000256" key="6">
    <source>
        <dbReference type="PIRNR" id="PIRNR000535"/>
    </source>
</evidence>
<dbReference type="RefSeq" id="WP_093302073.1">
    <property type="nucleotide sequence ID" value="NZ_FOOH01000001.1"/>
</dbReference>
<keyword evidence="4 8" id="KW-0418">Kinase</keyword>
<dbReference type="GO" id="GO:0016301">
    <property type="term" value="F:kinase activity"/>
    <property type="evidence" value="ECO:0007669"/>
    <property type="project" value="UniProtKB-KW"/>
</dbReference>
<dbReference type="InterPro" id="IPR011611">
    <property type="entry name" value="PfkB_dom"/>
</dbReference>
<dbReference type="GO" id="GO:0005975">
    <property type="term" value="P:carbohydrate metabolic process"/>
    <property type="evidence" value="ECO:0007669"/>
    <property type="project" value="InterPro"/>
</dbReference>
<dbReference type="SUPFAM" id="SSF53613">
    <property type="entry name" value="Ribokinase-like"/>
    <property type="match status" value="1"/>
</dbReference>
<keyword evidence="2 6" id="KW-0808">Transferase</keyword>
<feature type="domain" description="Carbohydrate kinase PfkB" evidence="7">
    <location>
        <begin position="20"/>
        <end position="281"/>
    </location>
</feature>
<reference evidence="9" key="1">
    <citation type="submission" date="2016-10" db="EMBL/GenBank/DDBJ databases">
        <authorList>
            <person name="Varghese N."/>
            <person name="Submissions S."/>
        </authorList>
    </citation>
    <scope>NUCLEOTIDE SEQUENCE [LARGE SCALE GENOMIC DNA]</scope>
    <source>
        <strain evidence="9">DSM 23515</strain>
    </source>
</reference>
<accession>A0A1I2JWI3</accession>
<name>A0A1I2JWI3_9FLAO</name>
<evidence type="ECO:0000256" key="3">
    <source>
        <dbReference type="ARBA" id="ARBA00022741"/>
    </source>
</evidence>
<evidence type="ECO:0000256" key="1">
    <source>
        <dbReference type="ARBA" id="ARBA00010688"/>
    </source>
</evidence>
<dbReference type="Gene3D" id="3.40.1190.20">
    <property type="match status" value="1"/>
</dbReference>
<evidence type="ECO:0000256" key="5">
    <source>
        <dbReference type="ARBA" id="ARBA00022840"/>
    </source>
</evidence>
<keyword evidence="3" id="KW-0547">Nucleotide-binding</keyword>
<sequence>MILNLCPNPSIDSYAWMNNLVAGQSNRISNIKEYPGGKATHIALALAELGTESMLYAFWGGSSGEWIKKECLKKGVYINGIGLKDNNRKCYTFLSENKAFNNTEILEPGPSLNKKNWEDFKQGYVRLIEHTSIICLAGSWPRGISADTYAELIQIGNNFGKRSILDCTGKQLQNALEIGFFGLHLNEHEAMSLCGSANMEDLLKTLNGRVELVALTRGSKGLELFYRGKLITANVKIDEVISPVGSGDCLTAGIAYGVANNFSPSKIATYGVACGAANCLNEDLGMLHLEDVNRLLPQVEVKEIIYEQ</sequence>
<dbReference type="GO" id="GO:0005524">
    <property type="term" value="F:ATP binding"/>
    <property type="evidence" value="ECO:0007669"/>
    <property type="project" value="UniProtKB-KW"/>
</dbReference>
<evidence type="ECO:0000256" key="4">
    <source>
        <dbReference type="ARBA" id="ARBA00022777"/>
    </source>
</evidence>
<dbReference type="Pfam" id="PF00294">
    <property type="entry name" value="PfkB"/>
    <property type="match status" value="1"/>
</dbReference>
<evidence type="ECO:0000259" key="7">
    <source>
        <dbReference type="Pfam" id="PF00294"/>
    </source>
</evidence>
<dbReference type="InterPro" id="IPR017583">
    <property type="entry name" value="Tagatose/fructose_Pkinase"/>
</dbReference>
<dbReference type="AlphaFoldDB" id="A0A1I2JWI3"/>
<dbReference type="InterPro" id="IPR029056">
    <property type="entry name" value="Ribokinase-like"/>
</dbReference>
<dbReference type="GO" id="GO:0016773">
    <property type="term" value="F:phosphotransferase activity, alcohol group as acceptor"/>
    <property type="evidence" value="ECO:0007669"/>
    <property type="project" value="InterPro"/>
</dbReference>
<organism evidence="8 9">
    <name type="scientific">Salegentibacter agarivorans</name>
    <dbReference type="NCBI Taxonomy" id="345907"/>
    <lineage>
        <taxon>Bacteria</taxon>
        <taxon>Pseudomonadati</taxon>
        <taxon>Bacteroidota</taxon>
        <taxon>Flavobacteriia</taxon>
        <taxon>Flavobacteriales</taxon>
        <taxon>Flavobacteriaceae</taxon>
        <taxon>Salegentibacter</taxon>
    </lineage>
</organism>
<evidence type="ECO:0000256" key="2">
    <source>
        <dbReference type="ARBA" id="ARBA00022679"/>
    </source>
</evidence>
<dbReference type="Proteomes" id="UP000199116">
    <property type="component" value="Unassembled WGS sequence"/>
</dbReference>